<dbReference type="SMART" id="SM00060">
    <property type="entry name" value="FN3"/>
    <property type="match status" value="6"/>
</dbReference>
<feature type="domain" description="Ig-like" evidence="11">
    <location>
        <begin position="1110"/>
        <end position="1195"/>
    </location>
</feature>
<evidence type="ECO:0000256" key="3">
    <source>
        <dbReference type="ARBA" id="ARBA00022729"/>
    </source>
</evidence>
<dbReference type="VEuPathDB" id="VectorBase:CSON015505"/>
<accession>A0A336LPL6</accession>
<dbReference type="OMA" id="YRHSGTY"/>
<feature type="domain" description="Ig-like" evidence="11">
    <location>
        <begin position="2714"/>
        <end position="2803"/>
    </location>
</feature>
<dbReference type="CDD" id="cd00063">
    <property type="entry name" value="FN3"/>
    <property type="match status" value="6"/>
</dbReference>
<dbReference type="GO" id="GO:0098632">
    <property type="term" value="F:cell-cell adhesion mediator activity"/>
    <property type="evidence" value="ECO:0007669"/>
    <property type="project" value="TreeGrafter"/>
</dbReference>
<dbReference type="GO" id="GO:0005886">
    <property type="term" value="C:plasma membrane"/>
    <property type="evidence" value="ECO:0007669"/>
    <property type="project" value="TreeGrafter"/>
</dbReference>
<dbReference type="FunFam" id="2.60.40.10:FF:000017">
    <property type="entry name" value="Down syndrome cell adhesion molecule b"/>
    <property type="match status" value="11"/>
</dbReference>
<feature type="domain" description="Fibronectin type-III" evidence="12">
    <location>
        <begin position="3338"/>
        <end position="3430"/>
    </location>
</feature>
<feature type="domain" description="Ig-like" evidence="11">
    <location>
        <begin position="2930"/>
        <end position="3022"/>
    </location>
</feature>
<dbReference type="Pfam" id="PF25059">
    <property type="entry name" value="FN3_DSCAM-DSCAML_C"/>
    <property type="match status" value="1"/>
</dbReference>
<dbReference type="InterPro" id="IPR036179">
    <property type="entry name" value="Ig-like_dom_sf"/>
</dbReference>
<feature type="domain" description="Ig-like" evidence="11">
    <location>
        <begin position="3432"/>
        <end position="3514"/>
    </location>
</feature>
<dbReference type="InterPro" id="IPR003599">
    <property type="entry name" value="Ig_sub"/>
</dbReference>
<dbReference type="FunFam" id="2.60.40.10:FF:000093">
    <property type="entry name" value="Down syndrome cell adhesion molecule, isoform B"/>
    <property type="match status" value="1"/>
</dbReference>
<evidence type="ECO:0000259" key="11">
    <source>
        <dbReference type="PROSITE" id="PS50835"/>
    </source>
</evidence>
<feature type="domain" description="Fibronectin type-III" evidence="12">
    <location>
        <begin position="3522"/>
        <end position="3615"/>
    </location>
</feature>
<dbReference type="GO" id="GO:0007411">
    <property type="term" value="P:axon guidance"/>
    <property type="evidence" value="ECO:0007669"/>
    <property type="project" value="TreeGrafter"/>
</dbReference>
<dbReference type="FunFam" id="2.60.40.10:FF:000435">
    <property type="entry name" value="Down syndrome cell adhesion molecule, isoform J"/>
    <property type="match status" value="1"/>
</dbReference>
<feature type="domain" description="Ig-like" evidence="11">
    <location>
        <begin position="629"/>
        <end position="721"/>
    </location>
</feature>
<feature type="domain" description="Fibronectin type-III" evidence="12">
    <location>
        <begin position="3619"/>
        <end position="3714"/>
    </location>
</feature>
<dbReference type="PANTHER" id="PTHR10075:SF53">
    <property type="entry name" value="DOWN SYNDROME CELL ADHESION MOLECULE 1, ISOFORM BQ"/>
    <property type="match status" value="1"/>
</dbReference>
<evidence type="ECO:0000259" key="12">
    <source>
        <dbReference type="PROSITE" id="PS50853"/>
    </source>
</evidence>
<dbReference type="FunFam" id="2.60.40.10:FF:000308">
    <property type="entry name" value="Down syndrome cell adhesion molecule, isoform D"/>
    <property type="match status" value="1"/>
</dbReference>
<dbReference type="SMART" id="SM00409">
    <property type="entry name" value="IG"/>
    <property type="match status" value="23"/>
</dbReference>
<dbReference type="CDD" id="cd20953">
    <property type="entry name" value="IgI_2_Dscam"/>
    <property type="match status" value="1"/>
</dbReference>
<keyword evidence="4" id="KW-0677">Repeat</keyword>
<dbReference type="FunFam" id="2.60.40.10:FF:000410">
    <property type="entry name" value="Down syndrome cell adhesion molecule, isoform H"/>
    <property type="match status" value="1"/>
</dbReference>
<keyword evidence="9" id="KW-0393">Immunoglobulin domain</keyword>
<feature type="domain" description="Ig-like" evidence="11">
    <location>
        <begin position="908"/>
        <end position="992"/>
    </location>
</feature>
<feature type="domain" description="Ig-like" evidence="11">
    <location>
        <begin position="809"/>
        <end position="903"/>
    </location>
</feature>
<comment type="subcellular location">
    <subcellularLocation>
        <location evidence="1">Membrane</location>
        <topology evidence="1">Single-pass membrane protein</topology>
    </subcellularLocation>
</comment>
<dbReference type="FunFam" id="2.60.40.10:FF:000498">
    <property type="entry name" value="Down syndrome cell adhesion molecule, isoform J"/>
    <property type="match status" value="1"/>
</dbReference>
<keyword evidence="7 10" id="KW-0472">Membrane</keyword>
<feature type="domain" description="Ig-like" evidence="11">
    <location>
        <begin position="1200"/>
        <end position="1292"/>
    </location>
</feature>
<feature type="domain" description="Ig-like" evidence="11">
    <location>
        <begin position="1721"/>
        <end position="1811"/>
    </location>
</feature>
<dbReference type="PANTHER" id="PTHR10075">
    <property type="entry name" value="BASIGIN RELATED"/>
    <property type="match status" value="1"/>
</dbReference>
<feature type="domain" description="Ig-like" evidence="11">
    <location>
        <begin position="1295"/>
        <end position="1385"/>
    </location>
</feature>
<feature type="domain" description="Ig-like" evidence="11">
    <location>
        <begin position="2361"/>
        <end position="2504"/>
    </location>
</feature>
<dbReference type="FunFam" id="2.60.40.10:FF:000413">
    <property type="entry name" value="Down syndrome cell adhesion molecule, isoform F"/>
    <property type="match status" value="1"/>
</dbReference>
<dbReference type="SUPFAM" id="SSF49265">
    <property type="entry name" value="Fibronectin type III"/>
    <property type="match status" value="3"/>
</dbReference>
<dbReference type="InterPro" id="IPR036116">
    <property type="entry name" value="FN3_sf"/>
</dbReference>
<feature type="domain" description="Ig-like" evidence="11">
    <location>
        <begin position="2519"/>
        <end position="2611"/>
    </location>
</feature>
<reference evidence="13" key="1">
    <citation type="submission" date="2018-07" db="EMBL/GenBank/DDBJ databases">
        <authorList>
            <person name="Quirk P.G."/>
            <person name="Krulwich T.A."/>
        </authorList>
    </citation>
    <scope>NUCLEOTIDE SEQUENCE</scope>
</reference>
<dbReference type="GO" id="GO:0030424">
    <property type="term" value="C:axon"/>
    <property type="evidence" value="ECO:0007669"/>
    <property type="project" value="TreeGrafter"/>
</dbReference>
<feature type="domain" description="Ig-like" evidence="11">
    <location>
        <begin position="1913"/>
        <end position="2007"/>
    </location>
</feature>
<dbReference type="InterPro" id="IPR056754">
    <property type="entry name" value="DSCAM/DSCAML_C"/>
</dbReference>
<feature type="domain" description="Ig-like" evidence="11">
    <location>
        <begin position="2010"/>
        <end position="2106"/>
    </location>
</feature>
<evidence type="ECO:0000256" key="2">
    <source>
        <dbReference type="ARBA" id="ARBA00022692"/>
    </source>
</evidence>
<keyword evidence="5" id="KW-0130">Cell adhesion</keyword>
<dbReference type="FunFam" id="2.60.40.10:FF:000302">
    <property type="entry name" value="Down syndrome cell adhesion molecule, isoform D"/>
    <property type="match status" value="1"/>
</dbReference>
<feature type="domain" description="Fibronectin type-III" evidence="12">
    <location>
        <begin position="3238"/>
        <end position="3334"/>
    </location>
</feature>
<feature type="domain" description="Ig-like" evidence="11">
    <location>
        <begin position="2111"/>
        <end position="2201"/>
    </location>
</feature>
<dbReference type="FunFam" id="2.60.40.10:FF:000426">
    <property type="entry name" value="Down syndrome cell adhesion molecule, isoform J"/>
    <property type="match status" value="1"/>
</dbReference>
<dbReference type="Pfam" id="PF13927">
    <property type="entry name" value="Ig_3"/>
    <property type="match status" value="10"/>
</dbReference>
<feature type="domain" description="Ig-like" evidence="11">
    <location>
        <begin position="1008"/>
        <end position="1105"/>
    </location>
</feature>
<evidence type="ECO:0000256" key="6">
    <source>
        <dbReference type="ARBA" id="ARBA00022989"/>
    </source>
</evidence>
<dbReference type="EMBL" id="UFQT01000098">
    <property type="protein sequence ID" value="SSX19840.1"/>
    <property type="molecule type" value="Genomic_DNA"/>
</dbReference>
<dbReference type="InterPro" id="IPR013098">
    <property type="entry name" value="Ig_I-set"/>
</dbReference>
<evidence type="ECO:0000256" key="4">
    <source>
        <dbReference type="ARBA" id="ARBA00022737"/>
    </source>
</evidence>
<dbReference type="InterPro" id="IPR013783">
    <property type="entry name" value="Ig-like_fold"/>
</dbReference>
<dbReference type="CDD" id="cd20956">
    <property type="entry name" value="IgI_4_Dscam"/>
    <property type="match status" value="1"/>
</dbReference>
<dbReference type="FunFam" id="2.60.40.10:FF:000439">
    <property type="entry name" value="Down syndrome cell adhesion molecule, isoform J"/>
    <property type="match status" value="1"/>
</dbReference>
<dbReference type="InterPro" id="IPR003961">
    <property type="entry name" value="FN3_dom"/>
</dbReference>
<feature type="domain" description="Ig-like" evidence="11">
    <location>
        <begin position="1513"/>
        <end position="1598"/>
    </location>
</feature>
<dbReference type="Pfam" id="PF07679">
    <property type="entry name" value="I-set"/>
    <property type="match status" value="11"/>
</dbReference>
<feature type="domain" description="Ig-like" evidence="11">
    <location>
        <begin position="2831"/>
        <end position="2925"/>
    </location>
</feature>
<dbReference type="InterPro" id="IPR003598">
    <property type="entry name" value="Ig_sub2"/>
</dbReference>
<dbReference type="GO" id="GO:0007156">
    <property type="term" value="P:homophilic cell adhesion via plasma membrane adhesion molecules"/>
    <property type="evidence" value="ECO:0007669"/>
    <property type="project" value="TreeGrafter"/>
</dbReference>
<proteinExistence type="predicted"/>
<evidence type="ECO:0000313" key="13">
    <source>
        <dbReference type="EMBL" id="SSX19840.1"/>
    </source>
</evidence>
<evidence type="ECO:0000256" key="9">
    <source>
        <dbReference type="ARBA" id="ARBA00023319"/>
    </source>
</evidence>
<dbReference type="SMART" id="SM00408">
    <property type="entry name" value="IGc2"/>
    <property type="match status" value="23"/>
</dbReference>
<feature type="domain" description="Ig-like" evidence="11">
    <location>
        <begin position="725"/>
        <end position="804"/>
    </location>
</feature>
<feature type="domain" description="Ig-like" evidence="11">
    <location>
        <begin position="1390"/>
        <end position="1509"/>
    </location>
</feature>
<feature type="domain" description="Ig-like" evidence="11">
    <location>
        <begin position="2615"/>
        <end position="2709"/>
    </location>
</feature>
<sequence>MLFHKPINTVAPRIISGNDIKVNPSDHVPQHFRLIPKVLHFNDRQILALPYYVKLKLGQLAFLKPIGSRPPTFSTDSKYIGIQRTTATSFALLCQAQAWPVGVFKLNQFSEPIGSRPPTFSIEAKSSTFVKATNTSFALLCQAQAWPVGNQSVPDPQNSPLNLRRFQLSKKNTQAFLCYVKHKLGLWASLKPIGSRPPTFSTESKTSSFIKEEHSSFSLLCQAQAWPVEPIGSRPPTFSSEFKKVYIAKEEHTKPIGFRAPAFSSHSKSITFEEHAEPIGSRPPTFSSESKSSTFIKEIHSSFALLCQAQAWPVEPIGYRAPAFSTYLKSTAFEAVASSSFSLLCQAQAFPVEPIGSRPPTFGSQSISTAFKQAANTSFALLCQAQSWPVGSQSVHDHPRFLYKQSALHLNKQQILALPFCVKHKLGQSVYLNYKNGLKFPEPIGSRPPTFSTESKGSIFVKATNSSFALLCQAQAWPVGVFNKCLKPIQFKAPAFMSDLTSYAFKKSSNTSFALLCQAQMWPLEPIQYKPPVFSTELKSGTFQKNSNTSFALLCQAQMWPLGIFKYESECYFYIALSHAKLPDIALQFVVYESTIKCDQVFCYKRFHANLLKRRTYFPSSEPIGSVAPKVDDRDKFIFHSAKIKSSTALFCLAQSYPTPVFKWYKYIEGTTRKSAVVLDDRVKQVSGTLIIKDAVVEDSGKYLCVVNNSVGGESVETVLTVTAPLSAKIEPQTQVVDFGRPAVFTCHFSGNPIKTISWTKDGKSIKHSDPVLRIESVKKENKGMYQCFIRNDQESAQASAELKLGVDPPVIKEAFTEETLHPGPSVFLRCIAHGNPTPEISWELDGKKISNNERYQVGQYVTVNGAVVSYLNITSVHTNDGGLYKCTASSKVGTVSHEAKLNIYGLPFIRPMEKKPIVAGETLVVTCPVAGYPIESIVWERDNRPLPINRKQKVFPNGTLIIENVERNSDQATYTCVAKNSEGYSARGAIEIQVMDNPLKHEIDKEPNIVDFSFGTDEVNIYDMVSATCTVNKGDLPLNIYWVKTEVDHKHGYKIQTNDGIVISRNSPRISMLSIESVRGRHRGNYTCVAENTAGVTKASTELRVNVLPQITPFEFESPVDAGTMAMVNCAIMKGDPPFEIIWKKDGRKLDSNDGIIILRSGQRLKSAQARHAGNYTCQVKSQAGLIEYTAELHVSVLPQITPFEFENPVDAGTMATVNCAISKGDPPFEIIWKKNGRKLDSNDGIIILRSGQRLSLLNIESAQARHAGNYTCQVKSQAGIIEYIAELHVSVLPQIMHFEFENPVDVNNIAMVNCAIMKGDPPFEIIWKKDGRKLDSNDGIIILRSGQRLSILNIESAQARHAGNYTCQVKSQAGIIEYSTELHVTVLPHIVPFSFGDEILNEGDTAVVTCVAAKVLPHIIPFEFENPIDANDIAMVNCAILRGDPPFEIIWKKNGRKLDSNDGVLISRSGQRLSILNIESVQARHAGNYTCQVKSQAGIIERTVELHVTVPATIAPFDFGDPVDATSSASIMCNVAKGDGPFDIHFTHNGRKVDSNDGILVTRSGSKMAMLYIESVQSRHAGEYECIVKSQAGIIKHGSILRVNVLPHILPFTFGDEIPNQVLPHILPFTFGDEIPNEGDTAFVSCVASKGDTPIGLTFYLNDKPIIDENGITVTKSAKVATLNIESLRAEHRGNYTCRASNRAGQVEYSAELNINVLPHIVPFSFGDEIPNEGDTAVVTCVASKGDTPISVMFYHNGELINDENDITVTKSSKVATLNIESLRAEHRGNYTCRASNRAGQVEYSAELNINVAPTIMPFTFGEDSFSPGDSTGVQCIVTKGDSPVKIGWLFNNETIKNGQNGVNIINISAKTSLLNIASINDMNRGVYVCQAKNTAGIAEYGSELKVNVLPTVIPFSFDEEINLGDSIELVCQVKGDLQGLQISWSFHGINDNNNIIGKIKTSRISSKSSLLVIPQATIHHSGIYTCNAKNWAGKTHYSTNITINVPPKILNFEFGEEPSNFQDSASIQCTVISGDNPVYLRFLLNGEIIQDDGSKKFHGIYTTNVGKRTMVLTIDSVSDNHRGNYTCEASNKAGVARHSAILNVNVLPHILPLSFGEEILNEGDTASVSCVAAKGDMPIGLTFYHNDKPVIDENGVVVIKTPKMIALTIENVRADHQGNYTCRASNRAGQVEYSAELNINVLPHILPFSFGDEILNEGDTALVSCVAAKVLPHILPFYFGEDTLNEGETASVSCVALKGDMPIVLPHILPFSFGEEILNEGETASVSCVATKVLPHIFPFTFGDEIPNEGDTVLISCVATKGDAPIALPSILPFSFGDEILNEGDGAAIQCYASKVLPHILPFSFGDEILNEGDTAAVQCLAAKGDTPMSLMFYHNGNPNLLISSSVLPHIIPFSFGDETMNEVGIQCTATGDTPMYLRYLLNGNVILDDNSDTFSGISIVKLGKRSLALNIDSISDNHRGNYTCEASNAAGVARYSSILNVNGTNDDDMKKITIPVTLAAFNMAKDPLKTDDYFQLSCTVISGDYPYTFKWFFRGRPIYYNKHAKVTQINRRSSNLVIEAVTDKDAGDYECRVSNRGGISRVKTELIVKVPLRLAPFNFDGQPIYIGEYFQLVCTIIAGDLENVALSWVFQNETIDENNNRNILIEKNRRSSTLSIDAVQDRDAGEYTCVGKNKAGVVKSTTHLIIKVAPKVSLVTTGSNPFYIDDFVQFICSANGDMPIRFEWGFNNDSISFLDNIKIDGTRRSSTLTIESVTADNVGEYHCKATNKGGNDMSSAELIVKGLLRSNEKHFLISIANIETRKFILPPRWILEPTDKAFAQGSNSKVECKADGFPKPQITWKKAVGDTPGEYKDLRQNETTIRVDDGGALLIENIQKTNEGYYLCEAINGIGSGLSAVILISVQAPPEFSEKLRNQTARRGEPAVLQCEAKGEKPIGILWNMNNIRLDPKSDNRYTIREEILQDGVMSSLSIKRTERADSALFTCMATNAFGSDDTSINMIIQEVPEMPYALKVLDKSGRTISLSWAKPYDGNSPIKRYLIEFKRMRGSWETDIDRVIVPGHTNEAQVQKLSPATTYNIRIVAENEIGVSDSSEVVTIITAEEAPTGKPQNIKIEPINQTALLVTWKPPPKGEWNGELQGYYVGHKLSSANTSFIYETVSFQQDAGENKEHNLEITNLKTYTQYSVVIQAYNKIGAGPVSDEERQYTAEGTPDQPPSDTSCTTLTSQTIRVSWVSPPLESANGVIKGYKVVYAPSELWHDDKNKDYKKTASSDTVLHGLKKFTNYTMQILATTSGGDGVRSAPIHCQTEQDVPEAPTAVKALAMSGGAILVSWRQPANPNGIILQYTVYVKSTKDGETKSHKVPAYQMSYEAAALDKDQPYEFWVTASTIIGEGQSSKSIVAMPSEKVPAKIASFDETITATFKEDVKLECQAVGVPTPDITWKIRGSEFVPNDRVRQLPEGSLYIKNVIRQDTGEYTCTAENSIAKDSITHKLIVLAPPQSPMLTLTSTTTDSLTLKLKPHDGDMAPLHGYTLHYKPEFGEWETIDVALDAPKYTVDNLYCGSRYQVYSTAYNSIGAGEPSDILNTRTKGSKPILPDKTRFIEVSSNSITLHLPSWKDGGCRMSHFVVEHKRKEQTEWNQISNNVKPGGNFVVLDLEPATWYNLRVTAHNSAGFTVAEYEFATLTATGGTIAPSLSIPDLTAEDTIRLILSNLNLLVPTVVAVLVIIIFIIVICVLRSKGTNNKGTIAPAIEIHRPGMRGYMPWIPEWLDLNVMVPLIATIIVVTVGILVICVAFTRRRGDDMRNGPKDVYYDVVYNQSMGGPGATTIDKRRPDLRDELGYIAPPNRKLPPVPGSNYNTCDRIKRGTVITRSMRSANSTWDPRKPIYEELRDAPPVPRRFKDYGAKECFHPHQPET</sequence>
<feature type="domain" description="Ig-like" evidence="11">
    <location>
        <begin position="1626"/>
        <end position="1716"/>
    </location>
</feature>
<dbReference type="FunFam" id="2.60.40.10:FF:000311">
    <property type="entry name" value="Down syndrome cell adhesion molecule, isoform D"/>
    <property type="match status" value="1"/>
</dbReference>
<evidence type="ECO:0000256" key="8">
    <source>
        <dbReference type="ARBA" id="ARBA00023157"/>
    </source>
</evidence>
<protein>
    <submittedName>
        <fullName evidence="13">CSON015505 protein</fullName>
    </submittedName>
</protein>
<evidence type="ECO:0000256" key="7">
    <source>
        <dbReference type="ARBA" id="ARBA00023136"/>
    </source>
</evidence>
<keyword evidence="6 10" id="KW-1133">Transmembrane helix</keyword>
<dbReference type="FunFam" id="2.60.40.10:FF:000324">
    <property type="entry name" value="Down syndrome cell adhesion molecule, isoform D"/>
    <property type="match status" value="1"/>
</dbReference>
<dbReference type="CDD" id="cd20958">
    <property type="entry name" value="IgI_5_Dscam"/>
    <property type="match status" value="1"/>
</dbReference>
<name>A0A336LPL6_CULSO</name>
<dbReference type="InterPro" id="IPR007110">
    <property type="entry name" value="Ig-like_dom"/>
</dbReference>
<evidence type="ECO:0000256" key="1">
    <source>
        <dbReference type="ARBA" id="ARBA00004167"/>
    </source>
</evidence>
<dbReference type="Gene3D" id="2.60.40.10">
    <property type="entry name" value="Immunoglobulins"/>
    <property type="match status" value="29"/>
</dbReference>
<dbReference type="FunFam" id="2.60.40.10:FF:000394">
    <property type="entry name" value="Down syndrome cell adhesion molecule, isoform J"/>
    <property type="match status" value="1"/>
</dbReference>
<keyword evidence="2 10" id="KW-0812">Transmembrane</keyword>
<dbReference type="SUPFAM" id="SSF48726">
    <property type="entry name" value="Immunoglobulin"/>
    <property type="match status" value="23"/>
</dbReference>
<keyword evidence="8" id="KW-1015">Disulfide bond</keyword>
<dbReference type="PROSITE" id="PS50835">
    <property type="entry name" value="IG_LIKE"/>
    <property type="match status" value="23"/>
</dbReference>
<feature type="transmembrane region" description="Helical" evidence="10">
    <location>
        <begin position="3739"/>
        <end position="3760"/>
    </location>
</feature>
<feature type="transmembrane region" description="Helical" evidence="10">
    <location>
        <begin position="3792"/>
        <end position="3820"/>
    </location>
</feature>
<evidence type="ECO:0000256" key="10">
    <source>
        <dbReference type="SAM" id="Phobius"/>
    </source>
</evidence>
<evidence type="ECO:0000256" key="5">
    <source>
        <dbReference type="ARBA" id="ARBA00022889"/>
    </source>
</evidence>
<keyword evidence="3" id="KW-0732">Signal</keyword>
<dbReference type="PROSITE" id="PS50853">
    <property type="entry name" value="FN3"/>
    <property type="match status" value="6"/>
</dbReference>
<dbReference type="GO" id="GO:0070593">
    <property type="term" value="P:dendrite self-avoidance"/>
    <property type="evidence" value="ECO:0007669"/>
    <property type="project" value="TreeGrafter"/>
</dbReference>
<feature type="domain" description="Fibronectin type-III" evidence="12">
    <location>
        <begin position="3131"/>
        <end position="3233"/>
    </location>
</feature>
<feature type="domain" description="Fibronectin type-III" evidence="12">
    <location>
        <begin position="3031"/>
        <end position="3126"/>
    </location>
</feature>
<dbReference type="Pfam" id="PF00041">
    <property type="entry name" value="fn3"/>
    <property type="match status" value="5"/>
</dbReference>
<feature type="domain" description="Ig-like" evidence="11">
    <location>
        <begin position="1816"/>
        <end position="1910"/>
    </location>
</feature>
<organism evidence="13">
    <name type="scientific">Culicoides sonorensis</name>
    <name type="common">Biting midge</name>
    <dbReference type="NCBI Taxonomy" id="179676"/>
    <lineage>
        <taxon>Eukaryota</taxon>
        <taxon>Metazoa</taxon>
        <taxon>Ecdysozoa</taxon>
        <taxon>Arthropoda</taxon>
        <taxon>Hexapoda</taxon>
        <taxon>Insecta</taxon>
        <taxon>Pterygota</taxon>
        <taxon>Neoptera</taxon>
        <taxon>Endopterygota</taxon>
        <taxon>Diptera</taxon>
        <taxon>Nematocera</taxon>
        <taxon>Chironomoidea</taxon>
        <taxon>Ceratopogonidae</taxon>
        <taxon>Ceratopogoninae</taxon>
        <taxon>Culicoides</taxon>
        <taxon>Monoculicoides</taxon>
    </lineage>
</organism>
<gene>
    <name evidence="13" type="primary">CSON015505</name>
</gene>